<dbReference type="SMART" id="SM00408">
    <property type="entry name" value="IGc2"/>
    <property type="match status" value="1"/>
</dbReference>
<dbReference type="PANTHER" id="PTHR23279">
    <property type="entry name" value="DEFECTIVE PROBOSCIS EXTENSION RESPONSE DPR -RELATED"/>
    <property type="match status" value="1"/>
</dbReference>
<reference evidence="2 3" key="1">
    <citation type="submission" date="2024-05" db="EMBL/GenBank/DDBJ databases">
        <authorList>
            <person name="Wallberg A."/>
        </authorList>
    </citation>
    <scope>NUCLEOTIDE SEQUENCE [LARGE SCALE GENOMIC DNA]</scope>
</reference>
<dbReference type="PANTHER" id="PTHR23279:SF36">
    <property type="entry name" value="DEFECTIVE PROBOSCIS EXTENSION RESPONSE 9, ISOFORM A"/>
    <property type="match status" value="1"/>
</dbReference>
<dbReference type="InterPro" id="IPR007110">
    <property type="entry name" value="Ig-like_dom"/>
</dbReference>
<dbReference type="SUPFAM" id="SSF48726">
    <property type="entry name" value="Immunoglobulin"/>
    <property type="match status" value="2"/>
</dbReference>
<dbReference type="EMBL" id="CAXKWB010056666">
    <property type="protein sequence ID" value="CAL4178598.1"/>
    <property type="molecule type" value="Genomic_DNA"/>
</dbReference>
<dbReference type="GO" id="GO:0032589">
    <property type="term" value="C:neuron projection membrane"/>
    <property type="evidence" value="ECO:0007669"/>
    <property type="project" value="TreeGrafter"/>
</dbReference>
<feature type="non-terminal residue" evidence="2">
    <location>
        <position position="1"/>
    </location>
</feature>
<dbReference type="Pfam" id="PF13927">
    <property type="entry name" value="Ig_3"/>
    <property type="match status" value="1"/>
</dbReference>
<keyword evidence="3" id="KW-1185">Reference proteome</keyword>
<dbReference type="InterPro" id="IPR013783">
    <property type="entry name" value="Ig-like_fold"/>
</dbReference>
<protein>
    <recommendedName>
        <fullName evidence="1">Ig-like domain-containing protein</fullName>
    </recommendedName>
</protein>
<gene>
    <name evidence="2" type="ORF">MNOR_LOCUS35045</name>
</gene>
<proteinExistence type="predicted"/>
<sequence>TYTSDERFKAAHQPGSDDWLLKIHYVQHRDAGNYECQVSTTPPISHVVSLRVVEPETRVLGGPDLYINSGSTINLTCVVSFSPEPPPYIFWYHENKLLSYDSPRGGITVVTEHGKTSSSRLLIQRASVEDAGRYTCGPANSDPHSIA</sequence>
<dbReference type="Proteomes" id="UP001497623">
    <property type="component" value="Unassembled WGS sequence"/>
</dbReference>
<dbReference type="SMART" id="SM00409">
    <property type="entry name" value="IG"/>
    <property type="match status" value="1"/>
</dbReference>
<name>A0AAV2SA53_MEGNR</name>
<dbReference type="AlphaFoldDB" id="A0AAV2SA53"/>
<dbReference type="Gene3D" id="2.60.40.10">
    <property type="entry name" value="Immunoglobulins"/>
    <property type="match status" value="2"/>
</dbReference>
<dbReference type="InterPro" id="IPR003599">
    <property type="entry name" value="Ig_sub"/>
</dbReference>
<evidence type="ECO:0000259" key="1">
    <source>
        <dbReference type="PROSITE" id="PS50835"/>
    </source>
</evidence>
<evidence type="ECO:0000313" key="2">
    <source>
        <dbReference type="EMBL" id="CAL4178598.1"/>
    </source>
</evidence>
<organism evidence="2 3">
    <name type="scientific">Meganyctiphanes norvegica</name>
    <name type="common">Northern krill</name>
    <name type="synonym">Thysanopoda norvegica</name>
    <dbReference type="NCBI Taxonomy" id="48144"/>
    <lineage>
        <taxon>Eukaryota</taxon>
        <taxon>Metazoa</taxon>
        <taxon>Ecdysozoa</taxon>
        <taxon>Arthropoda</taxon>
        <taxon>Crustacea</taxon>
        <taxon>Multicrustacea</taxon>
        <taxon>Malacostraca</taxon>
        <taxon>Eumalacostraca</taxon>
        <taxon>Eucarida</taxon>
        <taxon>Euphausiacea</taxon>
        <taxon>Euphausiidae</taxon>
        <taxon>Meganyctiphanes</taxon>
    </lineage>
</organism>
<feature type="domain" description="Ig-like" evidence="1">
    <location>
        <begin position="55"/>
        <end position="147"/>
    </location>
</feature>
<dbReference type="GO" id="GO:0050808">
    <property type="term" value="P:synapse organization"/>
    <property type="evidence" value="ECO:0007669"/>
    <property type="project" value="TreeGrafter"/>
</dbReference>
<comment type="caution">
    <text evidence="2">The sequence shown here is derived from an EMBL/GenBank/DDBJ whole genome shotgun (WGS) entry which is preliminary data.</text>
</comment>
<evidence type="ECO:0000313" key="3">
    <source>
        <dbReference type="Proteomes" id="UP001497623"/>
    </source>
</evidence>
<accession>A0AAV2SA53</accession>
<dbReference type="InterPro" id="IPR036179">
    <property type="entry name" value="Ig-like_dom_sf"/>
</dbReference>
<dbReference type="CDD" id="cd00096">
    <property type="entry name" value="Ig"/>
    <property type="match status" value="1"/>
</dbReference>
<dbReference type="FunFam" id="2.60.40.10:FF:000533">
    <property type="entry name" value="Uncharacterized protein, isoform A"/>
    <property type="match status" value="1"/>
</dbReference>
<dbReference type="InterPro" id="IPR037448">
    <property type="entry name" value="Zig-8"/>
</dbReference>
<feature type="non-terminal residue" evidence="2">
    <location>
        <position position="147"/>
    </location>
</feature>
<dbReference type="InterPro" id="IPR003598">
    <property type="entry name" value="Ig_sub2"/>
</dbReference>
<dbReference type="PROSITE" id="PS50835">
    <property type="entry name" value="IG_LIKE"/>
    <property type="match status" value="1"/>
</dbReference>